<feature type="compositionally biased region" description="Basic residues" evidence="1">
    <location>
        <begin position="111"/>
        <end position="121"/>
    </location>
</feature>
<feature type="region of interest" description="Disordered" evidence="1">
    <location>
        <begin position="1"/>
        <end position="83"/>
    </location>
</feature>
<feature type="compositionally biased region" description="Basic residues" evidence="1">
    <location>
        <begin position="50"/>
        <end position="60"/>
    </location>
</feature>
<evidence type="ECO:0000313" key="2">
    <source>
        <dbReference type="EnsemblPlants" id="ONIVA05G20240.1"/>
    </source>
</evidence>
<dbReference type="Proteomes" id="UP000006591">
    <property type="component" value="Chromosome 5"/>
</dbReference>
<reference evidence="2" key="1">
    <citation type="submission" date="2015-04" db="UniProtKB">
        <authorList>
            <consortium name="EnsemblPlants"/>
        </authorList>
    </citation>
    <scope>IDENTIFICATION</scope>
    <source>
        <strain evidence="2">SL10</strain>
    </source>
</reference>
<dbReference type="AlphaFoldDB" id="A0A0E0HFL9"/>
<sequence>MTSPVTEAKGDAVERQQQLLAGLAGDGGFTGDGGEGGRGEEAAAAAGEPRRRRRRRRTRWRGSSSSWRDGAQATAAVRPPRPPHLRLRLVNVVRRRQAGAAAGGSIAPRTRAPKCPRRQRQWAHPAALLAIPPLSTAASEGEG</sequence>
<organism evidence="2">
    <name type="scientific">Oryza nivara</name>
    <name type="common">Indian wild rice</name>
    <name type="synonym">Oryza sativa f. spontanea</name>
    <dbReference type="NCBI Taxonomy" id="4536"/>
    <lineage>
        <taxon>Eukaryota</taxon>
        <taxon>Viridiplantae</taxon>
        <taxon>Streptophyta</taxon>
        <taxon>Embryophyta</taxon>
        <taxon>Tracheophyta</taxon>
        <taxon>Spermatophyta</taxon>
        <taxon>Magnoliopsida</taxon>
        <taxon>Liliopsida</taxon>
        <taxon>Poales</taxon>
        <taxon>Poaceae</taxon>
        <taxon>BOP clade</taxon>
        <taxon>Oryzoideae</taxon>
        <taxon>Oryzeae</taxon>
        <taxon>Oryzinae</taxon>
        <taxon>Oryza</taxon>
    </lineage>
</organism>
<name>A0A0E0HFL9_ORYNI</name>
<feature type="compositionally biased region" description="Low complexity" evidence="1">
    <location>
        <begin position="123"/>
        <end position="143"/>
    </location>
</feature>
<dbReference type="HOGENOM" id="CLU_1809227_0_0_1"/>
<feature type="compositionally biased region" description="Gly residues" evidence="1">
    <location>
        <begin position="24"/>
        <end position="34"/>
    </location>
</feature>
<dbReference type="EnsemblPlants" id="ONIVA05G20240.1">
    <property type="protein sequence ID" value="ONIVA05G20240.1"/>
    <property type="gene ID" value="ONIVA05G20240"/>
</dbReference>
<reference evidence="2" key="2">
    <citation type="submission" date="2018-04" db="EMBL/GenBank/DDBJ databases">
        <title>OnivRS2 (Oryza nivara Reference Sequence Version 2).</title>
        <authorList>
            <person name="Zhang J."/>
            <person name="Kudrna D."/>
            <person name="Lee S."/>
            <person name="Talag J."/>
            <person name="Rajasekar S."/>
            <person name="Welchert J."/>
            <person name="Hsing Y.-I."/>
            <person name="Wing R.A."/>
        </authorList>
    </citation>
    <scope>NUCLEOTIDE SEQUENCE [LARGE SCALE GENOMIC DNA]</scope>
    <source>
        <strain evidence="2">SL10</strain>
    </source>
</reference>
<dbReference type="Gramene" id="ONIVA05G20240.1">
    <property type="protein sequence ID" value="ONIVA05G20240.1"/>
    <property type="gene ID" value="ONIVA05G20240"/>
</dbReference>
<protein>
    <submittedName>
        <fullName evidence="2">Uncharacterized protein</fullName>
    </submittedName>
</protein>
<evidence type="ECO:0000256" key="1">
    <source>
        <dbReference type="SAM" id="MobiDB-lite"/>
    </source>
</evidence>
<accession>A0A0E0HFL9</accession>
<dbReference type="OMA" id="RTRAPKC"/>
<evidence type="ECO:0000313" key="3">
    <source>
        <dbReference type="Proteomes" id="UP000006591"/>
    </source>
</evidence>
<feature type="region of interest" description="Disordered" evidence="1">
    <location>
        <begin position="97"/>
        <end position="143"/>
    </location>
</feature>
<keyword evidence="3" id="KW-1185">Reference proteome</keyword>
<feature type="compositionally biased region" description="Low complexity" evidence="1">
    <location>
        <begin position="61"/>
        <end position="71"/>
    </location>
</feature>
<proteinExistence type="predicted"/>